<organism evidence="2 3">
    <name type="scientific">Haematococcus lacustris</name>
    <name type="common">Green alga</name>
    <name type="synonym">Haematococcus pluvialis</name>
    <dbReference type="NCBI Taxonomy" id="44745"/>
    <lineage>
        <taxon>Eukaryota</taxon>
        <taxon>Viridiplantae</taxon>
        <taxon>Chlorophyta</taxon>
        <taxon>core chlorophytes</taxon>
        <taxon>Chlorophyceae</taxon>
        <taxon>CS clade</taxon>
        <taxon>Chlamydomonadales</taxon>
        <taxon>Haematococcaceae</taxon>
        <taxon>Haematococcus</taxon>
    </lineage>
</organism>
<gene>
    <name evidence="2" type="ORF">HaLaN_07625</name>
</gene>
<dbReference type="AlphaFoldDB" id="A0A699YZG1"/>
<evidence type="ECO:0000313" key="2">
    <source>
        <dbReference type="EMBL" id="GFH12009.1"/>
    </source>
</evidence>
<reference evidence="2 3" key="1">
    <citation type="submission" date="2020-02" db="EMBL/GenBank/DDBJ databases">
        <title>Draft genome sequence of Haematococcus lacustris strain NIES-144.</title>
        <authorList>
            <person name="Morimoto D."/>
            <person name="Nakagawa S."/>
            <person name="Yoshida T."/>
            <person name="Sawayama S."/>
        </authorList>
    </citation>
    <scope>NUCLEOTIDE SEQUENCE [LARGE SCALE GENOMIC DNA]</scope>
    <source>
        <strain evidence="2 3">NIES-144</strain>
    </source>
</reference>
<comment type="caution">
    <text evidence="2">The sequence shown here is derived from an EMBL/GenBank/DDBJ whole genome shotgun (WGS) entry which is preliminary data.</text>
</comment>
<sequence>MSISNFPDDGPPTPPAPKKGSRSALGRLKCGCTSCSIAGAVLSLMPLPSTRTIDSEQLRANAPLARRRAIFAAANVTNAIDNGALCREYLHEDYQPHVGDT</sequence>
<accession>A0A699YZG1</accession>
<evidence type="ECO:0000313" key="3">
    <source>
        <dbReference type="Proteomes" id="UP000485058"/>
    </source>
</evidence>
<protein>
    <submittedName>
        <fullName evidence="2">Uncharacterized protein</fullName>
    </submittedName>
</protein>
<keyword evidence="3" id="KW-1185">Reference proteome</keyword>
<dbReference type="EMBL" id="BLLF01000458">
    <property type="protein sequence ID" value="GFH12009.1"/>
    <property type="molecule type" value="Genomic_DNA"/>
</dbReference>
<evidence type="ECO:0000256" key="1">
    <source>
        <dbReference type="SAM" id="MobiDB-lite"/>
    </source>
</evidence>
<name>A0A699YZG1_HAELA</name>
<feature type="region of interest" description="Disordered" evidence="1">
    <location>
        <begin position="1"/>
        <end position="24"/>
    </location>
</feature>
<dbReference type="Proteomes" id="UP000485058">
    <property type="component" value="Unassembled WGS sequence"/>
</dbReference>
<proteinExistence type="predicted"/>